<evidence type="ECO:0000313" key="2">
    <source>
        <dbReference type="EMBL" id="SFR55957.1"/>
    </source>
</evidence>
<sequence length="152" mass="16641">MTENTAPVLTDFERAAVKEAAKESRTRVARKKASPEELRAAGEADVQAKIAEMDEEDGSLATALHRLVAENAPHLVPKTYYGMPAWANAAGKVVCFFKPKAKFKVRYATFEFEWPAQLDDGTVWPVSYAVTALTPADLAFLGERIRTAAPAE</sequence>
<evidence type="ECO:0000313" key="4">
    <source>
        <dbReference type="Proteomes" id="UP000198877"/>
    </source>
</evidence>
<reference evidence="1 3" key="1">
    <citation type="submission" date="2015-02" db="EMBL/GenBank/DDBJ databases">
        <title>Draft genome sequences of ten Microbacterium spp. with emphasis on heavy metal contaminated environments.</title>
        <authorList>
            <person name="Corretto E."/>
        </authorList>
    </citation>
    <scope>NUCLEOTIDE SEQUENCE [LARGE SCALE GENOMIC DNA]</scope>
    <source>
        <strain evidence="1 3">DSM 23848</strain>
    </source>
</reference>
<name>A0A0F0KW89_9MICO</name>
<dbReference type="EMBL" id="FOYR01000002">
    <property type="protein sequence ID" value="SFR55957.1"/>
    <property type="molecule type" value="Genomic_DNA"/>
</dbReference>
<dbReference type="OrthoDB" id="32458at2"/>
<keyword evidence="3" id="KW-1185">Reference proteome</keyword>
<dbReference type="PATRIC" id="fig|582680.7.peg.1575"/>
<accession>A0A1I6HNN5</accession>
<evidence type="ECO:0000313" key="3">
    <source>
        <dbReference type="Proteomes" id="UP000033448"/>
    </source>
</evidence>
<accession>A0A0F0KW89</accession>
<reference evidence="2" key="3">
    <citation type="submission" date="2016-10" db="EMBL/GenBank/DDBJ databases">
        <authorList>
            <person name="de Groot N.N."/>
        </authorList>
    </citation>
    <scope>NUCLEOTIDE SEQUENCE [LARGE SCALE GENOMIC DNA]</scope>
    <source>
        <strain evidence="2">CL127</strain>
    </source>
</reference>
<dbReference type="Proteomes" id="UP000033448">
    <property type="component" value="Unassembled WGS sequence"/>
</dbReference>
<dbReference type="AlphaFoldDB" id="A0A0F0KW89"/>
<proteinExistence type="predicted"/>
<evidence type="ECO:0000313" key="1">
    <source>
        <dbReference type="EMBL" id="KJL25163.1"/>
    </source>
</evidence>
<reference evidence="4" key="2">
    <citation type="submission" date="2016-10" db="EMBL/GenBank/DDBJ databases">
        <authorList>
            <person name="Varghese N."/>
            <person name="Submissions S."/>
        </authorList>
    </citation>
    <scope>NUCLEOTIDE SEQUENCE [LARGE SCALE GENOMIC DNA]</scope>
    <source>
        <strain evidence="4">CL127</strain>
    </source>
</reference>
<dbReference type="Proteomes" id="UP000198877">
    <property type="component" value="Unassembled WGS sequence"/>
</dbReference>
<dbReference type="EMBL" id="JYIT01000071">
    <property type="protein sequence ID" value="KJL25163.1"/>
    <property type="molecule type" value="Genomic_DNA"/>
</dbReference>
<gene>
    <name evidence="1" type="ORF">RL72_01536</name>
    <name evidence="2" type="ORF">SAMN04488591_1974</name>
</gene>
<organism evidence="1 3">
    <name type="scientific">Microbacterium azadirachtae</name>
    <dbReference type="NCBI Taxonomy" id="582680"/>
    <lineage>
        <taxon>Bacteria</taxon>
        <taxon>Bacillati</taxon>
        <taxon>Actinomycetota</taxon>
        <taxon>Actinomycetes</taxon>
        <taxon>Micrococcales</taxon>
        <taxon>Microbacteriaceae</taxon>
        <taxon>Microbacterium</taxon>
    </lineage>
</organism>
<dbReference type="RefSeq" id="WP_045250236.1">
    <property type="nucleotide sequence ID" value="NZ_CP099706.1"/>
</dbReference>
<dbReference type="SUPFAM" id="SSF159888">
    <property type="entry name" value="YdhG-like"/>
    <property type="match status" value="1"/>
</dbReference>
<evidence type="ECO:0008006" key="5">
    <source>
        <dbReference type="Google" id="ProtNLM"/>
    </source>
</evidence>
<protein>
    <recommendedName>
        <fullName evidence="5">YdhG-like domain-containing protein</fullName>
    </recommendedName>
</protein>